<feature type="non-terminal residue" evidence="12">
    <location>
        <position position="1"/>
    </location>
</feature>
<dbReference type="PROSITE" id="PS00518">
    <property type="entry name" value="ZF_RING_1"/>
    <property type="match status" value="1"/>
</dbReference>
<dbReference type="SUPFAM" id="SSF57850">
    <property type="entry name" value="RING/U-box"/>
    <property type="match status" value="1"/>
</dbReference>
<dbReference type="GO" id="GO:0000209">
    <property type="term" value="P:protein polyubiquitination"/>
    <property type="evidence" value="ECO:0007669"/>
    <property type="project" value="TreeGrafter"/>
</dbReference>
<feature type="region of interest" description="Disordered" evidence="10">
    <location>
        <begin position="220"/>
        <end position="289"/>
    </location>
</feature>
<dbReference type="OrthoDB" id="9119936at2759"/>
<proteinExistence type="predicted"/>
<evidence type="ECO:0000256" key="5">
    <source>
        <dbReference type="ARBA" id="ARBA00022771"/>
    </source>
</evidence>
<evidence type="ECO:0000256" key="9">
    <source>
        <dbReference type="PROSITE-ProRule" id="PRU00175"/>
    </source>
</evidence>
<evidence type="ECO:0000256" key="8">
    <source>
        <dbReference type="ARBA" id="ARBA00023163"/>
    </source>
</evidence>
<dbReference type="InterPro" id="IPR013083">
    <property type="entry name" value="Znf_RING/FYVE/PHD"/>
</dbReference>
<evidence type="ECO:0000256" key="1">
    <source>
        <dbReference type="ARBA" id="ARBA00000900"/>
    </source>
</evidence>
<keyword evidence="7" id="KW-0805">Transcription regulation</keyword>
<dbReference type="InterPro" id="IPR017907">
    <property type="entry name" value="Znf_RING_CS"/>
</dbReference>
<dbReference type="InterPro" id="IPR001841">
    <property type="entry name" value="Znf_RING"/>
</dbReference>
<evidence type="ECO:0000256" key="7">
    <source>
        <dbReference type="ARBA" id="ARBA00023015"/>
    </source>
</evidence>
<gene>
    <name evidence="12" type="primary">Topors_1</name>
    <name evidence="12" type="ORF">ODOGUJ_R14127</name>
</gene>
<evidence type="ECO:0000256" key="10">
    <source>
        <dbReference type="SAM" id="MobiDB-lite"/>
    </source>
</evidence>
<keyword evidence="6" id="KW-0862">Zinc</keyword>
<evidence type="ECO:0000259" key="11">
    <source>
        <dbReference type="PROSITE" id="PS50089"/>
    </source>
</evidence>
<dbReference type="EC" id="2.3.2.27" evidence="2"/>
<dbReference type="GO" id="GO:0016874">
    <property type="term" value="F:ligase activity"/>
    <property type="evidence" value="ECO:0007669"/>
    <property type="project" value="UniProtKB-KW"/>
</dbReference>
<reference evidence="12 13" key="1">
    <citation type="submission" date="2019-09" db="EMBL/GenBank/DDBJ databases">
        <title>Bird 10,000 Genomes (B10K) Project - Family phase.</title>
        <authorList>
            <person name="Zhang G."/>
        </authorList>
    </citation>
    <scope>NUCLEOTIDE SEQUENCE [LARGE SCALE GENOMIC DNA]</scope>
    <source>
        <strain evidence="12">B10K-DU-001-53</strain>
        <tissue evidence="12">Muscle</tissue>
    </source>
</reference>
<dbReference type="PANTHER" id="PTHR46077">
    <property type="entry name" value="E3 UBIQUITIN-PROTEIN LIGASE TOPORS"/>
    <property type="match status" value="1"/>
</dbReference>
<evidence type="ECO:0000256" key="3">
    <source>
        <dbReference type="ARBA" id="ARBA00022679"/>
    </source>
</evidence>
<keyword evidence="5 9" id="KW-0863">Zinc-finger</keyword>
<evidence type="ECO:0000256" key="6">
    <source>
        <dbReference type="ARBA" id="ARBA00022833"/>
    </source>
</evidence>
<sequence>RAAHGPWIVPICFKKRRHIATVIACGHEFCLGCMQRWAMLKATCPLCRTVMRTIRASARGDERYVDCIVSPPAVPVPAGFRRRSVTRPEGTVARAPSPLPQPPEQPAAEPEMGVRLGGLLLLEWAAAFRTRRSILDPVLLSLHQKLSAIHGIRRWQVVAAESFIESCLIWQGPNRDAILMHVQVCLGPMAAPIIDWLIHTIISTCGRQARRLRGIVDEEDRRAASVPQGTVTHSTAPSGGSVGPDVAEELPSTSSGLLHERAGELPAASSPEEREQPREEPGQEAAGPS</sequence>
<dbReference type="Gene3D" id="3.30.40.10">
    <property type="entry name" value="Zinc/RING finger domain, C3HC4 (zinc finger)"/>
    <property type="match status" value="1"/>
</dbReference>
<evidence type="ECO:0000313" key="12">
    <source>
        <dbReference type="EMBL" id="NXJ15707.1"/>
    </source>
</evidence>
<dbReference type="SMART" id="SM00184">
    <property type="entry name" value="RING"/>
    <property type="match status" value="1"/>
</dbReference>
<feature type="compositionally biased region" description="Polar residues" evidence="10">
    <location>
        <begin position="227"/>
        <end position="238"/>
    </location>
</feature>
<comment type="caution">
    <text evidence="12">The sequence shown here is derived from an EMBL/GenBank/DDBJ whole genome shotgun (WGS) entry which is preliminary data.</text>
</comment>
<evidence type="ECO:0000256" key="2">
    <source>
        <dbReference type="ARBA" id="ARBA00012483"/>
    </source>
</evidence>
<dbReference type="Pfam" id="PF13639">
    <property type="entry name" value="zf-RING_2"/>
    <property type="match status" value="1"/>
</dbReference>
<organism evidence="12 13">
    <name type="scientific">Odontophorus gujanensis</name>
    <name type="common">marbled wood quail</name>
    <dbReference type="NCBI Taxonomy" id="886794"/>
    <lineage>
        <taxon>Eukaryota</taxon>
        <taxon>Metazoa</taxon>
        <taxon>Chordata</taxon>
        <taxon>Craniata</taxon>
        <taxon>Vertebrata</taxon>
        <taxon>Euteleostomi</taxon>
        <taxon>Archelosauria</taxon>
        <taxon>Archosauria</taxon>
        <taxon>Dinosauria</taxon>
        <taxon>Saurischia</taxon>
        <taxon>Theropoda</taxon>
        <taxon>Coelurosauria</taxon>
        <taxon>Aves</taxon>
        <taxon>Neognathae</taxon>
        <taxon>Galloanserae</taxon>
        <taxon>Galliformes</taxon>
        <taxon>Odontophoridae</taxon>
        <taxon>Odontophorus</taxon>
    </lineage>
</organism>
<dbReference type="EMBL" id="VXAB01013296">
    <property type="protein sequence ID" value="NXJ15707.1"/>
    <property type="molecule type" value="Genomic_DNA"/>
</dbReference>
<dbReference type="GO" id="GO:0008270">
    <property type="term" value="F:zinc ion binding"/>
    <property type="evidence" value="ECO:0007669"/>
    <property type="project" value="UniProtKB-KW"/>
</dbReference>
<keyword evidence="3" id="KW-0808">Transferase</keyword>
<evidence type="ECO:0000256" key="4">
    <source>
        <dbReference type="ARBA" id="ARBA00022723"/>
    </source>
</evidence>
<dbReference type="Proteomes" id="UP000522663">
    <property type="component" value="Unassembled WGS sequence"/>
</dbReference>
<protein>
    <recommendedName>
        <fullName evidence="2">RING-type E3 ubiquitin transferase</fullName>
        <ecNumber evidence="2">2.3.2.27</ecNumber>
    </recommendedName>
</protein>
<keyword evidence="12" id="KW-0436">Ligase</keyword>
<dbReference type="GO" id="GO:0006513">
    <property type="term" value="P:protein monoubiquitination"/>
    <property type="evidence" value="ECO:0007669"/>
    <property type="project" value="TreeGrafter"/>
</dbReference>
<keyword evidence="4" id="KW-0479">Metal-binding</keyword>
<feature type="non-terminal residue" evidence="12">
    <location>
        <position position="289"/>
    </location>
</feature>
<feature type="region of interest" description="Disordered" evidence="10">
    <location>
        <begin position="87"/>
        <end position="109"/>
    </location>
</feature>
<dbReference type="PANTHER" id="PTHR46077:SF1">
    <property type="entry name" value="TOP1 BINDING ARGININE_SERINE RICH PROTEIN, E3 UBIQUITIN LIGASE"/>
    <property type="match status" value="1"/>
</dbReference>
<accession>A0A7K9Z1S1</accession>
<dbReference type="AlphaFoldDB" id="A0A7K9Z1S1"/>
<dbReference type="PROSITE" id="PS50089">
    <property type="entry name" value="ZF_RING_2"/>
    <property type="match status" value="1"/>
</dbReference>
<dbReference type="GO" id="GO:0061630">
    <property type="term" value="F:ubiquitin protein ligase activity"/>
    <property type="evidence" value="ECO:0007669"/>
    <property type="project" value="UniProtKB-EC"/>
</dbReference>
<name>A0A7K9Z1S1_9GALL</name>
<keyword evidence="8" id="KW-0804">Transcription</keyword>
<comment type="catalytic activity">
    <reaction evidence="1">
        <text>S-ubiquitinyl-[E2 ubiquitin-conjugating enzyme]-L-cysteine + [acceptor protein]-L-lysine = [E2 ubiquitin-conjugating enzyme]-L-cysteine + N(6)-ubiquitinyl-[acceptor protein]-L-lysine.</text>
        <dbReference type="EC" id="2.3.2.27"/>
    </reaction>
</comment>
<feature type="domain" description="RING-type" evidence="11">
    <location>
        <begin position="10"/>
        <end position="48"/>
    </location>
</feature>
<evidence type="ECO:0000313" key="13">
    <source>
        <dbReference type="Proteomes" id="UP000522663"/>
    </source>
</evidence>
<feature type="compositionally biased region" description="Basic and acidic residues" evidence="10">
    <location>
        <begin position="271"/>
        <end position="281"/>
    </location>
</feature>
<keyword evidence="13" id="KW-1185">Reference proteome</keyword>